<keyword evidence="1" id="KW-1133">Transmembrane helix</keyword>
<feature type="transmembrane region" description="Helical" evidence="1">
    <location>
        <begin position="106"/>
        <end position="128"/>
    </location>
</feature>
<comment type="caution">
    <text evidence="2">The sequence shown here is derived from an EMBL/GenBank/DDBJ whole genome shotgun (WGS) entry which is preliminary data.</text>
</comment>
<dbReference type="EMBL" id="LKET01000032">
    <property type="protein sequence ID" value="KPU44055.1"/>
    <property type="molecule type" value="Genomic_DNA"/>
</dbReference>
<dbReference type="STRING" id="36849.OXPF_22210"/>
<dbReference type="PATRIC" id="fig|36849.3.peg.2342"/>
<accession>A0A0P9AFC0</accession>
<protein>
    <submittedName>
        <fullName evidence="2">Heptaprenyl diphosphate synthase component I</fullName>
    </submittedName>
</protein>
<keyword evidence="1" id="KW-0812">Transmembrane</keyword>
<dbReference type="PIRSF" id="PIRSF027391">
    <property type="entry name" value="Hpre_diP_synt_I"/>
    <property type="match status" value="1"/>
</dbReference>
<evidence type="ECO:0000313" key="2">
    <source>
        <dbReference type="EMBL" id="KPU44055.1"/>
    </source>
</evidence>
<evidence type="ECO:0000256" key="1">
    <source>
        <dbReference type="SAM" id="Phobius"/>
    </source>
</evidence>
<evidence type="ECO:0000313" key="3">
    <source>
        <dbReference type="Proteomes" id="UP000050326"/>
    </source>
</evidence>
<dbReference type="InterPro" id="IPR010898">
    <property type="entry name" value="Hpre_diP_synth_I"/>
</dbReference>
<feature type="transmembrane region" description="Helical" evidence="1">
    <location>
        <begin position="35"/>
        <end position="52"/>
    </location>
</feature>
<keyword evidence="1" id="KW-0472">Membrane</keyword>
<keyword evidence="3" id="KW-1185">Reference proteome</keyword>
<dbReference type="Pfam" id="PF07456">
    <property type="entry name" value="Hpre_diP_synt_I"/>
    <property type="match status" value="1"/>
</dbReference>
<reference evidence="2 3" key="1">
    <citation type="submission" date="2015-09" db="EMBL/GenBank/DDBJ databases">
        <title>Genome sequence of Oxobacter pfennigii DSM 3222.</title>
        <authorList>
            <person name="Poehlein A."/>
            <person name="Bengelsdorf F.R."/>
            <person name="Schiel-Bengelsdorf B."/>
            <person name="Duerre P."/>
            <person name="Daniel R."/>
        </authorList>
    </citation>
    <scope>NUCLEOTIDE SEQUENCE [LARGE SCALE GENOMIC DNA]</scope>
    <source>
        <strain evidence="2 3">DSM 3222</strain>
    </source>
</reference>
<organism evidence="2 3">
    <name type="scientific">Oxobacter pfennigii</name>
    <dbReference type="NCBI Taxonomy" id="36849"/>
    <lineage>
        <taxon>Bacteria</taxon>
        <taxon>Bacillati</taxon>
        <taxon>Bacillota</taxon>
        <taxon>Clostridia</taxon>
        <taxon>Eubacteriales</taxon>
        <taxon>Clostridiaceae</taxon>
        <taxon>Oxobacter</taxon>
    </lineage>
</organism>
<name>A0A0P9AFC0_9CLOT</name>
<dbReference type="Gene3D" id="1.10.1760.20">
    <property type="match status" value="1"/>
</dbReference>
<proteinExistence type="predicted"/>
<dbReference type="InterPro" id="IPR014535">
    <property type="entry name" value="Hpre_diP_synt_I"/>
</dbReference>
<feature type="transmembrane region" description="Helical" evidence="1">
    <location>
        <begin position="79"/>
        <end position="99"/>
    </location>
</feature>
<dbReference type="AlphaFoldDB" id="A0A0P9AFC0"/>
<gene>
    <name evidence="2" type="ORF">OXPF_22210</name>
</gene>
<dbReference type="Proteomes" id="UP000050326">
    <property type="component" value="Unassembled WGS sequence"/>
</dbReference>
<sequence length="176" mass="19043">MKKLRKLTTLAMFISVALVLHVVEGMLPVPFTVPGIKLGLANIVTVIALMFFNFREILLIVIIRCLLGSLFGGSISAFLFSVTGGLLSAAVMAIIFYLFKDSFSVIGISIVGAISHNIGQLFIASLIISDFRLYVYLPVLMISSLVTGVFIGIIVNFAKGLLIKNISKLGLDFNDN</sequence>
<dbReference type="RefSeq" id="WP_242854391.1">
    <property type="nucleotide sequence ID" value="NZ_LKET01000032.1"/>
</dbReference>
<feature type="transmembrane region" description="Helical" evidence="1">
    <location>
        <begin position="134"/>
        <end position="158"/>
    </location>
</feature>